<feature type="domain" description="NAD-dependent epimerase/dehydratase" evidence="2">
    <location>
        <begin position="3"/>
        <end position="224"/>
    </location>
</feature>
<sequence length="297" mass="34003">MKIVIAGGTGYLGNLLIEYYKKEKENQIYILTRKQKINVDNVNYVQWDGVSKGYWTVLLNNTDVLINLAGKSVNCRYHQKNKDEIYNSRLNSTALLCEVVQELEFPPKVFIQSSSATIYEHSENKLMTEEKGKIGADFSMDVCKKWEEVFNSYKLKQTKKIITRTSIVLGQKGGAFPIMKKMVELGFGGRQGKGNQYISWITEKDYVKAINFLIHEKEGVYNVCAPNPIQNCDFQNLLKRKLNMSLGLHVPESLLKIGAKIIGTESELLLKSRNVYPEKLLELGFNFTTKTFKEFKI</sequence>
<reference evidence="4 5" key="1">
    <citation type="submission" date="2019-09" db="EMBL/GenBank/DDBJ databases">
        <authorList>
            <person name="Cao W.R."/>
        </authorList>
    </citation>
    <scope>NUCLEOTIDE SEQUENCE [LARGE SCALE GENOMIC DNA]</scope>
    <source>
        <strain evidence="5">a4</strain>
    </source>
</reference>
<accession>A0A7J5AD04</accession>
<protein>
    <submittedName>
        <fullName evidence="4">TIGR01777 family protein</fullName>
    </submittedName>
</protein>
<comment type="caution">
    <text evidence="4">The sequence shown here is derived from an EMBL/GenBank/DDBJ whole genome shotgun (WGS) entry which is preliminary data.</text>
</comment>
<keyword evidence="5" id="KW-1185">Reference proteome</keyword>
<dbReference type="InterPro" id="IPR010099">
    <property type="entry name" value="SDR39U1"/>
</dbReference>
<dbReference type="SUPFAM" id="SSF51735">
    <property type="entry name" value="NAD(P)-binding Rossmann-fold domains"/>
    <property type="match status" value="1"/>
</dbReference>
<organism evidence="4 5">
    <name type="scientific">Tenacibaculum aiptasiae</name>
    <dbReference type="NCBI Taxonomy" id="426481"/>
    <lineage>
        <taxon>Bacteria</taxon>
        <taxon>Pseudomonadati</taxon>
        <taxon>Bacteroidota</taxon>
        <taxon>Flavobacteriia</taxon>
        <taxon>Flavobacteriales</taxon>
        <taxon>Flavobacteriaceae</taxon>
        <taxon>Tenacibaculum</taxon>
    </lineage>
</organism>
<evidence type="ECO:0000313" key="4">
    <source>
        <dbReference type="EMBL" id="KAB1155348.1"/>
    </source>
</evidence>
<evidence type="ECO:0000313" key="5">
    <source>
        <dbReference type="Proteomes" id="UP000467305"/>
    </source>
</evidence>
<proteinExistence type="inferred from homology"/>
<dbReference type="Gene3D" id="3.40.50.720">
    <property type="entry name" value="NAD(P)-binding Rossmann-like Domain"/>
    <property type="match status" value="1"/>
</dbReference>
<feature type="domain" description="DUF1731" evidence="3">
    <location>
        <begin position="250"/>
        <end position="293"/>
    </location>
</feature>
<dbReference type="EMBL" id="WAAU01000024">
    <property type="protein sequence ID" value="KAB1155348.1"/>
    <property type="molecule type" value="Genomic_DNA"/>
</dbReference>
<evidence type="ECO:0000259" key="3">
    <source>
        <dbReference type="Pfam" id="PF08338"/>
    </source>
</evidence>
<dbReference type="InterPro" id="IPR013549">
    <property type="entry name" value="DUF1731"/>
</dbReference>
<dbReference type="Pfam" id="PF01370">
    <property type="entry name" value="Epimerase"/>
    <property type="match status" value="1"/>
</dbReference>
<comment type="similarity">
    <text evidence="1">Belongs to the NAD(P)-dependent epimerase/dehydratase family. SDR39U1 subfamily.</text>
</comment>
<dbReference type="PANTHER" id="PTHR11092">
    <property type="entry name" value="SUGAR NUCLEOTIDE EPIMERASE RELATED"/>
    <property type="match status" value="1"/>
</dbReference>
<dbReference type="InterPro" id="IPR036291">
    <property type="entry name" value="NAD(P)-bd_dom_sf"/>
</dbReference>
<dbReference type="RefSeq" id="WP_150900457.1">
    <property type="nucleotide sequence ID" value="NZ_WAAU01000024.1"/>
</dbReference>
<name>A0A7J5AD04_9FLAO</name>
<dbReference type="InterPro" id="IPR001509">
    <property type="entry name" value="Epimerase_deHydtase"/>
</dbReference>
<dbReference type="Proteomes" id="UP000467305">
    <property type="component" value="Unassembled WGS sequence"/>
</dbReference>
<dbReference type="NCBIfam" id="TIGR01777">
    <property type="entry name" value="yfcH"/>
    <property type="match status" value="1"/>
</dbReference>
<gene>
    <name evidence="4" type="ORF">F7018_12810</name>
</gene>
<dbReference type="OrthoDB" id="9801773at2"/>
<dbReference type="Pfam" id="PF08338">
    <property type="entry name" value="DUF1731"/>
    <property type="match status" value="1"/>
</dbReference>
<evidence type="ECO:0000256" key="1">
    <source>
        <dbReference type="ARBA" id="ARBA00009353"/>
    </source>
</evidence>
<dbReference type="PANTHER" id="PTHR11092:SF0">
    <property type="entry name" value="EPIMERASE FAMILY PROTEIN SDR39U1"/>
    <property type="match status" value="1"/>
</dbReference>
<dbReference type="AlphaFoldDB" id="A0A7J5AD04"/>
<evidence type="ECO:0000259" key="2">
    <source>
        <dbReference type="Pfam" id="PF01370"/>
    </source>
</evidence>